<protein>
    <recommendedName>
        <fullName evidence="6">Dehydrin</fullName>
    </recommendedName>
</protein>
<evidence type="ECO:0000256" key="1">
    <source>
        <dbReference type="ARBA" id="ARBA00008403"/>
    </source>
</evidence>
<dbReference type="PROSITE" id="PS00823">
    <property type="entry name" value="DEHYDRIN_2"/>
    <property type="match status" value="2"/>
</dbReference>
<dbReference type="GO" id="GO:0016020">
    <property type="term" value="C:membrane"/>
    <property type="evidence" value="ECO:0007669"/>
    <property type="project" value="TreeGrafter"/>
</dbReference>
<dbReference type="GO" id="GO:0009737">
    <property type="term" value="P:response to abscisic acid"/>
    <property type="evidence" value="ECO:0007669"/>
    <property type="project" value="TreeGrafter"/>
</dbReference>
<dbReference type="InterPro" id="IPR030513">
    <property type="entry name" value="Dehydrin_CS"/>
</dbReference>
<evidence type="ECO:0008006" key="6">
    <source>
        <dbReference type="Google" id="ProtNLM"/>
    </source>
</evidence>
<organism evidence="4 5">
    <name type="scientific">Arabidopsis arenosa</name>
    <name type="common">Sand rock-cress</name>
    <name type="synonym">Cardaminopsis arenosa</name>
    <dbReference type="NCBI Taxonomy" id="38785"/>
    <lineage>
        <taxon>Eukaryota</taxon>
        <taxon>Viridiplantae</taxon>
        <taxon>Streptophyta</taxon>
        <taxon>Embryophyta</taxon>
        <taxon>Tracheophyta</taxon>
        <taxon>Spermatophyta</taxon>
        <taxon>Magnoliopsida</taxon>
        <taxon>eudicotyledons</taxon>
        <taxon>Gunneridae</taxon>
        <taxon>Pentapetalae</taxon>
        <taxon>rosids</taxon>
        <taxon>malvids</taxon>
        <taxon>Brassicales</taxon>
        <taxon>Brassicaceae</taxon>
        <taxon>Camelineae</taxon>
        <taxon>Arabidopsis</taxon>
    </lineage>
</organism>
<dbReference type="GO" id="GO:0009631">
    <property type="term" value="P:cold acclimation"/>
    <property type="evidence" value="ECO:0007669"/>
    <property type="project" value="TreeGrafter"/>
</dbReference>
<name>A0A8S1ZHE0_ARAAE</name>
<dbReference type="InterPro" id="IPR000167">
    <property type="entry name" value="Dehydrin"/>
</dbReference>
<evidence type="ECO:0000256" key="2">
    <source>
        <dbReference type="RuleBase" id="RU003995"/>
    </source>
</evidence>
<evidence type="ECO:0000313" key="5">
    <source>
        <dbReference type="Proteomes" id="UP000682877"/>
    </source>
</evidence>
<feature type="compositionally biased region" description="Basic and acidic residues" evidence="3">
    <location>
        <begin position="1"/>
        <end position="19"/>
    </location>
</feature>
<dbReference type="EMBL" id="LR999451">
    <property type="protein sequence ID" value="CAE5958052.1"/>
    <property type="molecule type" value="Genomic_DNA"/>
</dbReference>
<comment type="similarity">
    <text evidence="1 2">Belongs to the plant dehydrin family.</text>
</comment>
<feature type="compositionally biased region" description="Basic and acidic residues" evidence="3">
    <location>
        <begin position="174"/>
        <end position="204"/>
    </location>
</feature>
<keyword evidence="5" id="KW-1185">Reference proteome</keyword>
<gene>
    <name evidence="4" type="ORF">AARE701A_LOCUS1694</name>
</gene>
<accession>A0A8S1ZHE0</accession>
<dbReference type="GO" id="GO:0005829">
    <property type="term" value="C:cytosol"/>
    <property type="evidence" value="ECO:0007669"/>
    <property type="project" value="TreeGrafter"/>
</dbReference>
<feature type="compositionally biased region" description="Basic and acidic residues" evidence="3">
    <location>
        <begin position="219"/>
        <end position="266"/>
    </location>
</feature>
<feature type="compositionally biased region" description="Basic and acidic residues" evidence="3">
    <location>
        <begin position="69"/>
        <end position="79"/>
    </location>
</feature>
<dbReference type="GO" id="GO:0009414">
    <property type="term" value="P:response to water deprivation"/>
    <property type="evidence" value="ECO:0007669"/>
    <property type="project" value="UniProtKB-ARBA"/>
</dbReference>
<feature type="compositionally biased region" description="Low complexity" evidence="3">
    <location>
        <begin position="161"/>
        <end position="173"/>
    </location>
</feature>
<dbReference type="Pfam" id="PF00257">
    <property type="entry name" value="Dehydrin"/>
    <property type="match status" value="1"/>
</dbReference>
<dbReference type="GO" id="GO:0046872">
    <property type="term" value="F:metal ion binding"/>
    <property type="evidence" value="ECO:0007669"/>
    <property type="project" value="UniProtKB-ARBA"/>
</dbReference>
<dbReference type="Proteomes" id="UP000682877">
    <property type="component" value="Chromosome 1"/>
</dbReference>
<proteinExistence type="inferred from homology"/>
<feature type="compositionally biased region" description="Basic and acidic residues" evidence="3">
    <location>
        <begin position="130"/>
        <end position="158"/>
    </location>
</feature>
<reference evidence="4" key="1">
    <citation type="submission" date="2021-01" db="EMBL/GenBank/DDBJ databases">
        <authorList>
            <person name="Bezrukov I."/>
        </authorList>
    </citation>
    <scope>NUCLEOTIDE SEQUENCE</scope>
</reference>
<dbReference type="PANTHER" id="PTHR33346:SF11">
    <property type="entry name" value="DEHYDRIN COR47-RELATED"/>
    <property type="match status" value="1"/>
</dbReference>
<evidence type="ECO:0000313" key="4">
    <source>
        <dbReference type="EMBL" id="CAE5958052.1"/>
    </source>
</evidence>
<sequence>MAEEYKNNVPEHETPKVATEESPATTTEVTDRGLFNFLGKKEEEVKPQETSTLESEFDHKAQISEPELVAEHEEVKENKITLLEELQEKTEEDEQNKPSIIEKLHRSNSSASSSSDEEGEEKKEKKKKKIVEGEEEKQGLAEKIKEKLPGHHDKKPEDDVPVSTTIPVPVSESVVEHDQPEEEKKGPVEKIKEKLPGHHEKTPEDSPAVTSTPLVVTEHPVEPTTEHPVEHPEEKKGILEKIKEKLPGYHAKTTEEEEKKVKETDA</sequence>
<evidence type="ECO:0000256" key="3">
    <source>
        <dbReference type="SAM" id="MobiDB-lite"/>
    </source>
</evidence>
<dbReference type="AlphaFoldDB" id="A0A8S1ZHE0"/>
<feature type="region of interest" description="Disordered" evidence="3">
    <location>
        <begin position="1"/>
        <end position="266"/>
    </location>
</feature>
<dbReference type="PANTHER" id="PTHR33346">
    <property type="entry name" value="DEHYDRIN XERO 2-RELATED"/>
    <property type="match status" value="1"/>
</dbReference>